<dbReference type="RefSeq" id="WP_146893175.1">
    <property type="nucleotide sequence ID" value="NZ_VORX01000004.1"/>
</dbReference>
<dbReference type="AlphaFoldDB" id="A0A5C7AIT4"/>
<evidence type="ECO:0000313" key="3">
    <source>
        <dbReference type="Proteomes" id="UP000321734"/>
    </source>
</evidence>
<dbReference type="OrthoDB" id="929622at2"/>
<feature type="signal peptide" evidence="1">
    <location>
        <begin position="1"/>
        <end position="22"/>
    </location>
</feature>
<dbReference type="Proteomes" id="UP000321734">
    <property type="component" value="Unassembled WGS sequence"/>
</dbReference>
<evidence type="ECO:0000256" key="1">
    <source>
        <dbReference type="SAM" id="SignalP"/>
    </source>
</evidence>
<name>A0A5C7AIT4_9FLAO</name>
<protein>
    <submittedName>
        <fullName evidence="2">Uncharacterized protein</fullName>
    </submittedName>
</protein>
<gene>
    <name evidence="2" type="ORF">ES711_10105</name>
</gene>
<keyword evidence="3" id="KW-1185">Reference proteome</keyword>
<proteinExistence type="predicted"/>
<sequence length="410" mass="47181">MKITFYITLLILCPFLSFGQVATDSTKFANLRKEIESLKMNNETLLNSLEITGKTLNELVRDKKVSDETKWNTIKRNINGSTQLYKVLSDDIINLKSRLADEEYQGYIKSLSSIQEGPLGFSFQEVIIESATSIGIFSKQSKLDRFIDIAKNVMNSPLIASIPFVSNAVTASNSILDIAYGSSMNDKKADLDKLKRFESQLNKYLAYYTTLDKANILNQSSNGDRRVLLENLQLDLLNKLKKDAPRLSLTVPTRKESETMDAYFNRILTTFNHDFSSKRLENLENKYRNDRGEINYSELLQKEIDAKYYNNNIDQLVELSKKYTLYYENFFEVADNYQHRIIEAVDVAKSNGIIEGKKEKGKELTPAQVYDEIIKNLNEKKTERDNGIRNSINIPELKQKLELLEEFKLI</sequence>
<comment type="caution">
    <text evidence="2">The sequence shown here is derived from an EMBL/GenBank/DDBJ whole genome shotgun (WGS) entry which is preliminary data.</text>
</comment>
<keyword evidence="1" id="KW-0732">Signal</keyword>
<reference evidence="2 3" key="1">
    <citation type="submission" date="2019-08" db="EMBL/GenBank/DDBJ databases">
        <title>Genome sequence of Gelidibacter salicanalis IC162T.</title>
        <authorList>
            <person name="Bowman J.P."/>
        </authorList>
    </citation>
    <scope>NUCLEOTIDE SEQUENCE [LARGE SCALE GENOMIC DNA]</scope>
    <source>
        <strain evidence="2 3">IC162</strain>
    </source>
</reference>
<accession>A0A5C7AIT4</accession>
<feature type="chain" id="PRO_5022950303" evidence="1">
    <location>
        <begin position="23"/>
        <end position="410"/>
    </location>
</feature>
<evidence type="ECO:0000313" key="2">
    <source>
        <dbReference type="EMBL" id="TXE07779.1"/>
    </source>
</evidence>
<organism evidence="2 3">
    <name type="scientific">Gelidibacter salicanalis</name>
    <dbReference type="NCBI Taxonomy" id="291193"/>
    <lineage>
        <taxon>Bacteria</taxon>
        <taxon>Pseudomonadati</taxon>
        <taxon>Bacteroidota</taxon>
        <taxon>Flavobacteriia</taxon>
        <taxon>Flavobacteriales</taxon>
        <taxon>Flavobacteriaceae</taxon>
        <taxon>Gelidibacter</taxon>
    </lineage>
</organism>
<dbReference type="EMBL" id="VORX01000004">
    <property type="protein sequence ID" value="TXE07779.1"/>
    <property type="molecule type" value="Genomic_DNA"/>
</dbReference>